<dbReference type="PANTHER" id="PTHR11259:SF2">
    <property type="entry name" value="GH16429P"/>
    <property type="match status" value="1"/>
</dbReference>
<evidence type="ECO:0008006" key="5">
    <source>
        <dbReference type="Google" id="ProtNLM"/>
    </source>
</evidence>
<evidence type="ECO:0000313" key="4">
    <source>
        <dbReference type="Proteomes" id="UP001208689"/>
    </source>
</evidence>
<dbReference type="Pfam" id="PF04670">
    <property type="entry name" value="Gtr1_RagA"/>
    <property type="match status" value="1"/>
</dbReference>
<evidence type="ECO:0000256" key="1">
    <source>
        <dbReference type="ARBA" id="ARBA00022741"/>
    </source>
</evidence>
<dbReference type="SUPFAM" id="SSF52540">
    <property type="entry name" value="P-loop containing nucleoside triphosphate hydrolases"/>
    <property type="match status" value="1"/>
</dbReference>
<dbReference type="EMBL" id="CP104013">
    <property type="protein sequence ID" value="UYP47882.1"/>
    <property type="molecule type" value="Genomic_DNA"/>
</dbReference>
<organism evidence="3 4">
    <name type="scientific">Candidatus Lokiarchaeum ossiferum</name>
    <dbReference type="NCBI Taxonomy" id="2951803"/>
    <lineage>
        <taxon>Archaea</taxon>
        <taxon>Promethearchaeati</taxon>
        <taxon>Promethearchaeota</taxon>
        <taxon>Promethearchaeia</taxon>
        <taxon>Promethearchaeales</taxon>
        <taxon>Promethearchaeaceae</taxon>
        <taxon>Candidatus Lokiarchaeum</taxon>
    </lineage>
</organism>
<protein>
    <recommendedName>
        <fullName evidence="5">GTP-binding protein</fullName>
    </recommendedName>
</protein>
<reference evidence="3" key="1">
    <citation type="submission" date="2022-09" db="EMBL/GenBank/DDBJ databases">
        <title>Actin cytoskeleton and complex cell architecture in an #Asgard archaeon.</title>
        <authorList>
            <person name="Ponce Toledo R.I."/>
            <person name="Schleper C."/>
            <person name="Rodrigues Oliveira T."/>
            <person name="Wollweber F."/>
            <person name="Xu J."/>
            <person name="Rittmann S."/>
            <person name="Klingl A."/>
            <person name="Pilhofer M."/>
        </authorList>
    </citation>
    <scope>NUCLEOTIDE SEQUENCE</scope>
    <source>
        <strain evidence="3">B-35</strain>
    </source>
</reference>
<accession>A0ABY6HWJ2</accession>
<name>A0ABY6HWJ2_9ARCH</name>
<gene>
    <name evidence="3" type="ORF">NEF87_004167</name>
</gene>
<keyword evidence="2" id="KW-0342">GTP-binding</keyword>
<dbReference type="InterPro" id="IPR006762">
    <property type="entry name" value="Gtr1_RagA"/>
</dbReference>
<keyword evidence="4" id="KW-1185">Reference proteome</keyword>
<sequence length="443" mass="51333">MVIGLVLTHWDTQLGPLIMARYPNNFQVSKDEINKILMTHSISKEMTNEIVEIRLKEKIFLSYCPKKQIPVNGYSMMIIVLHLNEELLFDGIKNQLNEIGENLFNRSGNEQIKEFHQYASKFFQKKSSRKILFIGSSAVGKTSIKKLFFEGIPSESLLDLPLEPTYGLVQFNYDWLDLDLGVADLAGQEMDHFLNESFESEIDPFDSVDAILYIFDSTYWDTNSREIVQHIQKILDINTSRDLKSQFFVFCHKLDLIPTYDQQSFKNEIKYTLPASVQSNLFFTSIKSDMLHQLIRSMQVVIGTLSPQTNYLEEILFETISEKRNTAVIILNEKRILLSASTEDFKIINYSHIFSFISSMNLLLDDFKSEFTQLQLKGNRFNLHFSSIEWLSEGECIILISECLSFKELSLLKESIQYSLIYLETSYEKSSDNLNIDQKNSSK</sequence>
<evidence type="ECO:0000256" key="2">
    <source>
        <dbReference type="ARBA" id="ARBA00023134"/>
    </source>
</evidence>
<proteinExistence type="predicted"/>
<evidence type="ECO:0000313" key="3">
    <source>
        <dbReference type="EMBL" id="UYP47882.1"/>
    </source>
</evidence>
<dbReference type="PANTHER" id="PTHR11259">
    <property type="entry name" value="RAS-RELATED GTP BINDING RAG/GTR YEAST"/>
    <property type="match status" value="1"/>
</dbReference>
<dbReference type="Gene3D" id="3.40.50.300">
    <property type="entry name" value="P-loop containing nucleotide triphosphate hydrolases"/>
    <property type="match status" value="1"/>
</dbReference>
<dbReference type="InterPro" id="IPR027417">
    <property type="entry name" value="P-loop_NTPase"/>
</dbReference>
<keyword evidence="1" id="KW-0547">Nucleotide-binding</keyword>
<dbReference type="Proteomes" id="UP001208689">
    <property type="component" value="Chromosome"/>
</dbReference>